<evidence type="ECO:0000256" key="2">
    <source>
        <dbReference type="ARBA" id="ARBA00023015"/>
    </source>
</evidence>
<dbReference type="RefSeq" id="WP_200596071.1">
    <property type="nucleotide sequence ID" value="NZ_JAEPBG010000013.1"/>
</dbReference>
<dbReference type="PROSITE" id="PS50931">
    <property type="entry name" value="HTH_LYSR"/>
    <property type="match status" value="1"/>
</dbReference>
<dbReference type="SUPFAM" id="SSF46785">
    <property type="entry name" value="Winged helix' DNA-binding domain"/>
    <property type="match status" value="1"/>
</dbReference>
<organism evidence="6 7">
    <name type="scientific">Noviherbaspirillum pedocola</name>
    <dbReference type="NCBI Taxonomy" id="2801341"/>
    <lineage>
        <taxon>Bacteria</taxon>
        <taxon>Pseudomonadati</taxon>
        <taxon>Pseudomonadota</taxon>
        <taxon>Betaproteobacteria</taxon>
        <taxon>Burkholderiales</taxon>
        <taxon>Oxalobacteraceae</taxon>
        <taxon>Noviherbaspirillum</taxon>
    </lineage>
</organism>
<dbReference type="PRINTS" id="PR00039">
    <property type="entry name" value="HTHLYSR"/>
</dbReference>
<dbReference type="InterPro" id="IPR005119">
    <property type="entry name" value="LysR_subst-bd"/>
</dbReference>
<feature type="domain" description="HTH lysR-type" evidence="5">
    <location>
        <begin position="1"/>
        <end position="58"/>
    </location>
</feature>
<comment type="caution">
    <text evidence="6">The sequence shown here is derived from an EMBL/GenBank/DDBJ whole genome shotgun (WGS) entry which is preliminary data.</text>
</comment>
<dbReference type="GO" id="GO:0003700">
    <property type="term" value="F:DNA-binding transcription factor activity"/>
    <property type="evidence" value="ECO:0007669"/>
    <property type="project" value="InterPro"/>
</dbReference>
<keyword evidence="4" id="KW-0804">Transcription</keyword>
<dbReference type="Pfam" id="PF00126">
    <property type="entry name" value="HTH_1"/>
    <property type="match status" value="1"/>
</dbReference>
<reference evidence="6" key="1">
    <citation type="submission" date="2021-01" db="EMBL/GenBank/DDBJ databases">
        <title>Genome sequence of strain Noviherbaspirillum sp. DKR-6.</title>
        <authorList>
            <person name="Chaudhary D.K."/>
        </authorList>
    </citation>
    <scope>NUCLEOTIDE SEQUENCE</scope>
    <source>
        <strain evidence="6">DKR-6</strain>
    </source>
</reference>
<evidence type="ECO:0000256" key="4">
    <source>
        <dbReference type="ARBA" id="ARBA00023163"/>
    </source>
</evidence>
<dbReference type="FunFam" id="1.10.10.10:FF:000001">
    <property type="entry name" value="LysR family transcriptional regulator"/>
    <property type="match status" value="1"/>
</dbReference>
<dbReference type="InterPro" id="IPR036390">
    <property type="entry name" value="WH_DNA-bd_sf"/>
</dbReference>
<dbReference type="AlphaFoldDB" id="A0A934W3N4"/>
<keyword evidence="2" id="KW-0805">Transcription regulation</keyword>
<dbReference type="Proteomes" id="UP000622890">
    <property type="component" value="Unassembled WGS sequence"/>
</dbReference>
<dbReference type="CDD" id="cd05466">
    <property type="entry name" value="PBP2_LTTR_substrate"/>
    <property type="match status" value="1"/>
</dbReference>
<dbReference type="GO" id="GO:0032993">
    <property type="term" value="C:protein-DNA complex"/>
    <property type="evidence" value="ECO:0007669"/>
    <property type="project" value="TreeGrafter"/>
</dbReference>
<dbReference type="InterPro" id="IPR000847">
    <property type="entry name" value="LysR_HTH_N"/>
</dbReference>
<dbReference type="EMBL" id="JAEPBG010000013">
    <property type="protein sequence ID" value="MBK4737621.1"/>
    <property type="molecule type" value="Genomic_DNA"/>
</dbReference>
<dbReference type="InterPro" id="IPR036388">
    <property type="entry name" value="WH-like_DNA-bd_sf"/>
</dbReference>
<name>A0A934W3N4_9BURK</name>
<dbReference type="SUPFAM" id="SSF53850">
    <property type="entry name" value="Periplasmic binding protein-like II"/>
    <property type="match status" value="1"/>
</dbReference>
<dbReference type="Pfam" id="PF03466">
    <property type="entry name" value="LysR_substrate"/>
    <property type="match status" value="1"/>
</dbReference>
<proteinExistence type="inferred from homology"/>
<protein>
    <submittedName>
        <fullName evidence="6">LysR family transcriptional regulator</fullName>
    </submittedName>
</protein>
<evidence type="ECO:0000313" key="6">
    <source>
        <dbReference type="EMBL" id="MBK4737621.1"/>
    </source>
</evidence>
<accession>A0A934W3N4</accession>
<comment type="similarity">
    <text evidence="1">Belongs to the LysR transcriptional regulatory family.</text>
</comment>
<dbReference type="PANTHER" id="PTHR30346:SF28">
    <property type="entry name" value="HTH-TYPE TRANSCRIPTIONAL REGULATOR CYNR"/>
    <property type="match status" value="1"/>
</dbReference>
<dbReference type="Gene3D" id="3.40.190.290">
    <property type="match status" value="1"/>
</dbReference>
<dbReference type="PANTHER" id="PTHR30346">
    <property type="entry name" value="TRANSCRIPTIONAL DUAL REGULATOR HCAR-RELATED"/>
    <property type="match status" value="1"/>
</dbReference>
<evidence type="ECO:0000313" key="7">
    <source>
        <dbReference type="Proteomes" id="UP000622890"/>
    </source>
</evidence>
<sequence>MLGDTLEYFLALAATGTFTSTAERLGISQPALSKAVQRLERQVGAKLIIRTPRGAELTEAGRALHQRLLAVSRDMDEAVQQARDLGGGHAGLLRIGVTPATTDFTLRALLPTLTDERPAARLAFTTAFAGGLMDALSRRDVELAICPIPDNLDPALVAEALYDDPCSLMMAADHPLAAKADIGIEDLAAHAWAATRKHEYTRSQLERAFRARGLTPPPVVVEADTLDALTLIVSRTRLLSMINVGSVRAGSIPPNVLIRPTAPDRLDRRVGIVMRSGYLSPIAQRAREILGDAAVLQRQP</sequence>
<keyword evidence="7" id="KW-1185">Reference proteome</keyword>
<gene>
    <name evidence="6" type="ORF">JJB74_23625</name>
</gene>
<dbReference type="Gene3D" id="1.10.10.10">
    <property type="entry name" value="Winged helix-like DNA-binding domain superfamily/Winged helix DNA-binding domain"/>
    <property type="match status" value="1"/>
</dbReference>
<evidence type="ECO:0000256" key="3">
    <source>
        <dbReference type="ARBA" id="ARBA00023125"/>
    </source>
</evidence>
<evidence type="ECO:0000256" key="1">
    <source>
        <dbReference type="ARBA" id="ARBA00009437"/>
    </source>
</evidence>
<keyword evidence="3" id="KW-0238">DNA-binding</keyword>
<evidence type="ECO:0000259" key="5">
    <source>
        <dbReference type="PROSITE" id="PS50931"/>
    </source>
</evidence>
<dbReference type="GO" id="GO:0003677">
    <property type="term" value="F:DNA binding"/>
    <property type="evidence" value="ECO:0007669"/>
    <property type="project" value="UniProtKB-KW"/>
</dbReference>